<dbReference type="PANTHER" id="PTHR37807">
    <property type="entry name" value="OS07G0160300 PROTEIN"/>
    <property type="match status" value="1"/>
</dbReference>
<keyword evidence="6" id="KW-1185">Reference proteome</keyword>
<evidence type="ECO:0000256" key="1">
    <source>
        <dbReference type="ARBA" id="ARBA00022723"/>
    </source>
</evidence>
<dbReference type="Pfam" id="PF13671">
    <property type="entry name" value="AAA_33"/>
    <property type="match status" value="1"/>
</dbReference>
<dbReference type="Pfam" id="PF03107">
    <property type="entry name" value="C1_2"/>
    <property type="match status" value="1"/>
</dbReference>
<dbReference type="Gene3D" id="3.30.60.20">
    <property type="match status" value="1"/>
</dbReference>
<dbReference type="PROSITE" id="PS50081">
    <property type="entry name" value="ZF_DAG_PE_2"/>
    <property type="match status" value="1"/>
</dbReference>
<dbReference type="SUPFAM" id="SSF57889">
    <property type="entry name" value="Cysteine-rich domain"/>
    <property type="match status" value="1"/>
</dbReference>
<dbReference type="EMBL" id="BJWL01000011">
    <property type="protein sequence ID" value="GFY96239.1"/>
    <property type="molecule type" value="Genomic_DNA"/>
</dbReference>
<dbReference type="GO" id="GO:0046872">
    <property type="term" value="F:metal ion binding"/>
    <property type="evidence" value="ECO:0007669"/>
    <property type="project" value="UniProtKB-KW"/>
</dbReference>
<feature type="domain" description="Phorbol-ester/DAG-type" evidence="4">
    <location>
        <begin position="259"/>
        <end position="314"/>
    </location>
</feature>
<name>A0A7J0FDD2_9ERIC</name>
<dbReference type="AlphaFoldDB" id="A0A7J0FDD2"/>
<evidence type="ECO:0000256" key="3">
    <source>
        <dbReference type="ARBA" id="ARBA00022833"/>
    </source>
</evidence>
<reference evidence="5 6" key="1">
    <citation type="submission" date="2019-07" db="EMBL/GenBank/DDBJ databases">
        <title>De Novo Assembly of kiwifruit Actinidia rufa.</title>
        <authorList>
            <person name="Sugita-Konishi S."/>
            <person name="Sato K."/>
            <person name="Mori E."/>
            <person name="Abe Y."/>
            <person name="Kisaki G."/>
            <person name="Hamano K."/>
            <person name="Suezawa K."/>
            <person name="Otani M."/>
            <person name="Fukuda T."/>
            <person name="Manabe T."/>
            <person name="Gomi K."/>
            <person name="Tabuchi M."/>
            <person name="Akimitsu K."/>
            <person name="Kataoka I."/>
        </authorList>
    </citation>
    <scope>NUCLEOTIDE SEQUENCE [LARGE SCALE GENOMIC DNA]</scope>
    <source>
        <strain evidence="6">cv. Fuchu</strain>
    </source>
</reference>
<organism evidence="5 6">
    <name type="scientific">Actinidia rufa</name>
    <dbReference type="NCBI Taxonomy" id="165716"/>
    <lineage>
        <taxon>Eukaryota</taxon>
        <taxon>Viridiplantae</taxon>
        <taxon>Streptophyta</taxon>
        <taxon>Embryophyta</taxon>
        <taxon>Tracheophyta</taxon>
        <taxon>Spermatophyta</taxon>
        <taxon>Magnoliopsida</taxon>
        <taxon>eudicotyledons</taxon>
        <taxon>Gunneridae</taxon>
        <taxon>Pentapetalae</taxon>
        <taxon>asterids</taxon>
        <taxon>Ericales</taxon>
        <taxon>Actinidiaceae</taxon>
        <taxon>Actinidia</taxon>
    </lineage>
</organism>
<keyword evidence="2" id="KW-0677">Repeat</keyword>
<dbReference type="SUPFAM" id="SSF52540">
    <property type="entry name" value="P-loop containing nucleoside triphosphate hydrolases"/>
    <property type="match status" value="1"/>
</dbReference>
<accession>A0A7J0FDD2</accession>
<sequence length="428" mass="49440">MGKTDLNIRCQYQHVAEMDVQKQLLEMDMEEQAMRDVQKQLLEDMEEQAMRDVHEQLKHPMIIAMKGHPCTGKSTIARLLADFLRYPLFAQDDSLDYARDKSFEAICRIAATQLSLRIRVIIDSSLTSQAHRDRLVQLAESTSARLIIVECRPSDEYEWRQRLERRAIVDQSYKPSTWGDLQKMLGKYEDYDVGAVSKLILDTTKVFREAGLVSATLRIAFYRNPHVLELDQWENLTMSWMKSKQSTEERGRYRHSHMAHILGLSNERKDTKATCNLCSELVSGQAYECDACEFILHKFCAELSDKVQRLPDECPPFLRAIPPVYTFSEKHASSTAVADAVSIFMSVAFCYHAHLSTELIETPSLSITFLQMMVRVSITAMLARENEKPSHWIYYCADHEFAAHMSCMTPEVRPYDMQIDKRLDILKM</sequence>
<dbReference type="OrthoDB" id="342190at2759"/>
<dbReference type="InterPro" id="IPR004146">
    <property type="entry name" value="DC1"/>
</dbReference>
<evidence type="ECO:0000259" key="4">
    <source>
        <dbReference type="PROSITE" id="PS50081"/>
    </source>
</evidence>
<protein>
    <recommendedName>
        <fullName evidence="4">Phorbol-ester/DAG-type domain-containing protein</fullName>
    </recommendedName>
</protein>
<dbReference type="Proteomes" id="UP000585474">
    <property type="component" value="Unassembled WGS sequence"/>
</dbReference>
<evidence type="ECO:0000313" key="6">
    <source>
        <dbReference type="Proteomes" id="UP000585474"/>
    </source>
</evidence>
<proteinExistence type="predicted"/>
<dbReference type="PANTHER" id="PTHR37807:SF4">
    <property type="entry name" value="DC1 DOMAIN-CONTAINING PROTEIN"/>
    <property type="match status" value="1"/>
</dbReference>
<dbReference type="InterPro" id="IPR002219">
    <property type="entry name" value="PKC_DAG/PE"/>
</dbReference>
<comment type="caution">
    <text evidence="5">The sequence shown here is derived from an EMBL/GenBank/DDBJ whole genome shotgun (WGS) entry which is preliminary data.</text>
</comment>
<evidence type="ECO:0000256" key="2">
    <source>
        <dbReference type="ARBA" id="ARBA00022737"/>
    </source>
</evidence>
<keyword evidence="3" id="KW-0862">Zinc</keyword>
<dbReference type="Gene3D" id="3.40.50.300">
    <property type="entry name" value="P-loop containing nucleotide triphosphate hydrolases"/>
    <property type="match status" value="1"/>
</dbReference>
<evidence type="ECO:0000313" key="5">
    <source>
        <dbReference type="EMBL" id="GFY96239.1"/>
    </source>
</evidence>
<dbReference type="InterPro" id="IPR027417">
    <property type="entry name" value="P-loop_NTPase"/>
</dbReference>
<keyword evidence="1" id="KW-0479">Metal-binding</keyword>
<gene>
    <name evidence="5" type="ORF">Acr_11g0005450</name>
</gene>
<dbReference type="InterPro" id="IPR046349">
    <property type="entry name" value="C1-like_sf"/>
</dbReference>